<dbReference type="InterPro" id="IPR005467">
    <property type="entry name" value="His_kinase_dom"/>
</dbReference>
<evidence type="ECO:0000256" key="9">
    <source>
        <dbReference type="ARBA" id="ARBA00022777"/>
    </source>
</evidence>
<evidence type="ECO:0000256" key="4">
    <source>
        <dbReference type="ARBA" id="ARBA00022475"/>
    </source>
</evidence>
<evidence type="ECO:0000256" key="16">
    <source>
        <dbReference type="PROSITE-ProRule" id="PRU00110"/>
    </source>
</evidence>
<evidence type="ECO:0000256" key="5">
    <source>
        <dbReference type="ARBA" id="ARBA00022553"/>
    </source>
</evidence>
<dbReference type="Pfam" id="PF00512">
    <property type="entry name" value="HisKA"/>
    <property type="match status" value="1"/>
</dbReference>
<dbReference type="InterPro" id="IPR008207">
    <property type="entry name" value="Sig_transdc_His_kin_Hpt_dom"/>
</dbReference>
<dbReference type="SMART" id="SM00387">
    <property type="entry name" value="HATPase_c"/>
    <property type="match status" value="1"/>
</dbReference>
<evidence type="ECO:0000256" key="15">
    <source>
        <dbReference type="ARBA" id="ARBA00068150"/>
    </source>
</evidence>
<dbReference type="GO" id="GO:0005886">
    <property type="term" value="C:plasma membrane"/>
    <property type="evidence" value="ECO:0007669"/>
    <property type="project" value="UniProtKB-SubCell"/>
</dbReference>
<organism evidence="22 23">
    <name type="scientific">Vreelandella subglaciescola</name>
    <dbReference type="NCBI Taxonomy" id="29571"/>
    <lineage>
        <taxon>Bacteria</taxon>
        <taxon>Pseudomonadati</taxon>
        <taxon>Pseudomonadota</taxon>
        <taxon>Gammaproteobacteria</taxon>
        <taxon>Oceanospirillales</taxon>
        <taxon>Halomonadaceae</taxon>
        <taxon>Vreelandella</taxon>
    </lineage>
</organism>
<keyword evidence="4" id="KW-1003">Cell membrane</keyword>
<dbReference type="SUPFAM" id="SSF47226">
    <property type="entry name" value="Histidine-containing phosphotransfer domain, HPT domain"/>
    <property type="match status" value="1"/>
</dbReference>
<dbReference type="CDD" id="cd16922">
    <property type="entry name" value="HATPase_EvgS-ArcB-TorS-like"/>
    <property type="match status" value="1"/>
</dbReference>
<dbReference type="PROSITE" id="PS50894">
    <property type="entry name" value="HPT"/>
    <property type="match status" value="1"/>
</dbReference>
<feature type="domain" description="Histidine kinase" evidence="19">
    <location>
        <begin position="87"/>
        <end position="312"/>
    </location>
</feature>
<comment type="subcellular location">
    <subcellularLocation>
        <location evidence="2">Cell membrane</location>
        <topology evidence="2">Multi-pass membrane protein</topology>
    </subcellularLocation>
</comment>
<dbReference type="SMART" id="SM00448">
    <property type="entry name" value="REC"/>
    <property type="match status" value="1"/>
</dbReference>
<keyword evidence="23" id="KW-1185">Reference proteome</keyword>
<comment type="catalytic activity">
    <reaction evidence="1">
        <text>ATP + protein L-histidine = ADP + protein N-phospho-L-histidine.</text>
        <dbReference type="EC" id="2.7.13.3"/>
    </reaction>
</comment>
<dbReference type="OrthoDB" id="9797243at2"/>
<evidence type="ECO:0000256" key="11">
    <source>
        <dbReference type="ARBA" id="ARBA00022989"/>
    </source>
</evidence>
<evidence type="ECO:0000256" key="13">
    <source>
        <dbReference type="ARBA" id="ARBA00023136"/>
    </source>
</evidence>
<dbReference type="EC" id="2.7.13.3" evidence="3"/>
<evidence type="ECO:0000313" key="22">
    <source>
        <dbReference type="EMBL" id="SHL96681.1"/>
    </source>
</evidence>
<comment type="subunit">
    <text evidence="14">At low DSF concentrations, interacts with RpfF.</text>
</comment>
<evidence type="ECO:0000256" key="17">
    <source>
        <dbReference type="PROSITE-ProRule" id="PRU00169"/>
    </source>
</evidence>
<dbReference type="RefSeq" id="WP_079551058.1">
    <property type="nucleotide sequence ID" value="NZ_LT670847.1"/>
</dbReference>
<dbReference type="InParanoid" id="A0A1M7EY90"/>
<feature type="transmembrane region" description="Helical" evidence="18">
    <location>
        <begin position="37"/>
        <end position="59"/>
    </location>
</feature>
<dbReference type="PROSITE" id="PS50109">
    <property type="entry name" value="HIS_KIN"/>
    <property type="match status" value="1"/>
</dbReference>
<sequence length="721" mass="78586">MSLNRLLMALAGIPLIVYAVLAVLLVVYGNVQPRGQWIVMSGLGGVLLGSVLAPLALAINRRVTRELALARHGALRANAVKSEFLASMSHEIRTPLNGIIGFCRLLGRSRLDTRQQEWLQHVHHACDNLLLLVNDVLDFSRLEANRLTLEDTALDMVTLVDEAIGLHAPDAQRKQLHLLAMVYDDVPTPVRGDPLRIQQVLNNLIGNALKFTHTGGVIVRVMLDEQADDERQQRRVLRLSVSDTGIGLSHAQQARLFQAFTQAEPSHAREFGGSGLGLTICRQLVQQMGGKISVDSLPDGGSTFAVTLPLLAPDAAERPVEISLPEGSFITLHEPHAPTHFALAHLIERWGGRINAANAPALKTAPPADRQLCLIALTQADLNAERRAGWQAYIHAAGCPTLVLANATGLDAATFTFPHGGELLGKPCGRDALAAALKRLLVSTPMHQAQPPGFPAPVAAPVRQLLIVDDNASNRQLLKVLLESERFQTRLQVSTAPSGHTALHMARYAQRPFDMVLMDIRMPDMSGIQTTQALRRLSSRWARCPIIAVTAHALSHERRQWLTEGFDDVLIKPVDVEQLQALLQRFPGTRPAAHEQPSALEDTSAAVKPLAVTDLALGRKLAGGNAVRARRQLIALIESLGQSEREMYQARRQGDEKALLDAVHCLHGASRYCGAPELALRVESLETQLRTRGMDHADSLLEGLYQAMARLHAAKPQLVSV</sequence>
<keyword evidence="9 22" id="KW-0418">Kinase</keyword>
<dbReference type="FunFam" id="3.30.565.10:FF:000010">
    <property type="entry name" value="Sensor histidine kinase RcsC"/>
    <property type="match status" value="1"/>
</dbReference>
<dbReference type="FunCoup" id="A0A1M7EY90">
    <property type="interactions" value="275"/>
</dbReference>
<dbReference type="AlphaFoldDB" id="A0A1M7EY90"/>
<dbReference type="InterPro" id="IPR003661">
    <property type="entry name" value="HisK_dim/P_dom"/>
</dbReference>
<dbReference type="CDD" id="cd17546">
    <property type="entry name" value="REC_hyHK_CKI1_RcsC-like"/>
    <property type="match status" value="1"/>
</dbReference>
<dbReference type="InterPro" id="IPR036097">
    <property type="entry name" value="HisK_dim/P_sf"/>
</dbReference>
<keyword evidence="6" id="KW-0808">Transferase</keyword>
<accession>A0A1M7EY90</accession>
<gene>
    <name evidence="22" type="ORF">SAMN05878437_0528</name>
</gene>
<evidence type="ECO:0000256" key="7">
    <source>
        <dbReference type="ARBA" id="ARBA00022692"/>
    </source>
</evidence>
<evidence type="ECO:0000256" key="10">
    <source>
        <dbReference type="ARBA" id="ARBA00022840"/>
    </source>
</evidence>
<evidence type="ECO:0000256" key="12">
    <source>
        <dbReference type="ARBA" id="ARBA00023012"/>
    </source>
</evidence>
<evidence type="ECO:0000259" key="19">
    <source>
        <dbReference type="PROSITE" id="PS50109"/>
    </source>
</evidence>
<feature type="domain" description="Response regulatory" evidence="20">
    <location>
        <begin position="464"/>
        <end position="587"/>
    </location>
</feature>
<dbReference type="SUPFAM" id="SSF55874">
    <property type="entry name" value="ATPase domain of HSP90 chaperone/DNA topoisomerase II/histidine kinase"/>
    <property type="match status" value="1"/>
</dbReference>
<dbReference type="Gene3D" id="1.10.287.130">
    <property type="match status" value="1"/>
</dbReference>
<protein>
    <recommendedName>
        <fullName evidence="15">Sensory/regulatory protein RpfC</fullName>
        <ecNumber evidence="3">2.7.13.3</ecNumber>
    </recommendedName>
</protein>
<dbReference type="InterPro" id="IPR011006">
    <property type="entry name" value="CheY-like_superfamily"/>
</dbReference>
<feature type="modified residue" description="4-aspartylphosphate" evidence="17">
    <location>
        <position position="519"/>
    </location>
</feature>
<dbReference type="Pfam" id="PF01627">
    <property type="entry name" value="Hpt"/>
    <property type="match status" value="1"/>
</dbReference>
<feature type="transmembrane region" description="Helical" evidence="18">
    <location>
        <begin position="7"/>
        <end position="31"/>
    </location>
</feature>
<dbReference type="SUPFAM" id="SSF52172">
    <property type="entry name" value="CheY-like"/>
    <property type="match status" value="1"/>
</dbReference>
<dbReference type="InterPro" id="IPR036641">
    <property type="entry name" value="HPT_dom_sf"/>
</dbReference>
<keyword evidence="12" id="KW-0902">Two-component regulatory system</keyword>
<evidence type="ECO:0000256" key="18">
    <source>
        <dbReference type="SAM" id="Phobius"/>
    </source>
</evidence>
<dbReference type="Pfam" id="PF00072">
    <property type="entry name" value="Response_reg"/>
    <property type="match status" value="1"/>
</dbReference>
<dbReference type="EMBL" id="LT670847">
    <property type="protein sequence ID" value="SHL96681.1"/>
    <property type="molecule type" value="Genomic_DNA"/>
</dbReference>
<evidence type="ECO:0000256" key="1">
    <source>
        <dbReference type="ARBA" id="ARBA00000085"/>
    </source>
</evidence>
<keyword evidence="7 18" id="KW-0812">Transmembrane</keyword>
<evidence type="ECO:0000256" key="6">
    <source>
        <dbReference type="ARBA" id="ARBA00022679"/>
    </source>
</evidence>
<proteinExistence type="predicted"/>
<dbReference type="Gene3D" id="3.40.50.2300">
    <property type="match status" value="1"/>
</dbReference>
<dbReference type="CDD" id="cd00082">
    <property type="entry name" value="HisKA"/>
    <property type="match status" value="1"/>
</dbReference>
<dbReference type="SMART" id="SM00388">
    <property type="entry name" value="HisKA"/>
    <property type="match status" value="1"/>
</dbReference>
<keyword evidence="10" id="KW-0067">ATP-binding</keyword>
<keyword evidence="5 17" id="KW-0597">Phosphoprotein</keyword>
<dbReference type="Proteomes" id="UP000190911">
    <property type="component" value="Chromosome I"/>
</dbReference>
<evidence type="ECO:0000313" key="23">
    <source>
        <dbReference type="Proteomes" id="UP000190911"/>
    </source>
</evidence>
<dbReference type="PANTHER" id="PTHR45339">
    <property type="entry name" value="HYBRID SIGNAL TRANSDUCTION HISTIDINE KINASE J"/>
    <property type="match status" value="1"/>
</dbReference>
<dbReference type="InterPro" id="IPR004358">
    <property type="entry name" value="Sig_transdc_His_kin-like_C"/>
</dbReference>
<feature type="domain" description="HPt" evidence="21">
    <location>
        <begin position="625"/>
        <end position="721"/>
    </location>
</feature>
<dbReference type="InterPro" id="IPR001789">
    <property type="entry name" value="Sig_transdc_resp-reg_receiver"/>
</dbReference>
<dbReference type="PANTHER" id="PTHR45339:SF1">
    <property type="entry name" value="HYBRID SIGNAL TRANSDUCTION HISTIDINE KINASE J"/>
    <property type="match status" value="1"/>
</dbReference>
<dbReference type="PRINTS" id="PR00344">
    <property type="entry name" value="BCTRLSENSOR"/>
</dbReference>
<evidence type="ECO:0000256" key="2">
    <source>
        <dbReference type="ARBA" id="ARBA00004651"/>
    </source>
</evidence>
<feature type="modified residue" description="Phosphohistidine" evidence="16">
    <location>
        <position position="664"/>
    </location>
</feature>
<dbReference type="InterPro" id="IPR003594">
    <property type="entry name" value="HATPase_dom"/>
</dbReference>
<dbReference type="Pfam" id="PF02518">
    <property type="entry name" value="HATPase_c"/>
    <property type="match status" value="1"/>
</dbReference>
<dbReference type="Gene3D" id="3.30.565.10">
    <property type="entry name" value="Histidine kinase-like ATPase, C-terminal domain"/>
    <property type="match status" value="1"/>
</dbReference>
<keyword evidence="8" id="KW-0547">Nucleotide-binding</keyword>
<evidence type="ECO:0000259" key="20">
    <source>
        <dbReference type="PROSITE" id="PS50110"/>
    </source>
</evidence>
<name>A0A1M7EY90_9GAMM</name>
<evidence type="ECO:0000259" key="21">
    <source>
        <dbReference type="PROSITE" id="PS50894"/>
    </source>
</evidence>
<dbReference type="SUPFAM" id="SSF47384">
    <property type="entry name" value="Homodimeric domain of signal transducing histidine kinase"/>
    <property type="match status" value="1"/>
</dbReference>
<dbReference type="PROSITE" id="PS50110">
    <property type="entry name" value="RESPONSE_REGULATORY"/>
    <property type="match status" value="1"/>
</dbReference>
<reference evidence="22 23" key="1">
    <citation type="submission" date="2016-11" db="EMBL/GenBank/DDBJ databases">
        <authorList>
            <person name="Jaros S."/>
            <person name="Januszkiewicz K."/>
            <person name="Wedrychowicz H."/>
        </authorList>
    </citation>
    <scope>NUCLEOTIDE SEQUENCE [LARGE SCALE GENOMIC DNA]</scope>
    <source>
        <strain evidence="22 23">ACAM 12</strain>
    </source>
</reference>
<dbReference type="GO" id="GO:0000155">
    <property type="term" value="F:phosphorelay sensor kinase activity"/>
    <property type="evidence" value="ECO:0007669"/>
    <property type="project" value="InterPro"/>
</dbReference>
<evidence type="ECO:0000256" key="8">
    <source>
        <dbReference type="ARBA" id="ARBA00022741"/>
    </source>
</evidence>
<keyword evidence="11 18" id="KW-1133">Transmembrane helix</keyword>
<dbReference type="GO" id="GO:0005524">
    <property type="term" value="F:ATP binding"/>
    <property type="evidence" value="ECO:0007669"/>
    <property type="project" value="UniProtKB-KW"/>
</dbReference>
<dbReference type="STRING" id="29571.SAMN05878437_0528"/>
<dbReference type="Gene3D" id="1.20.120.160">
    <property type="entry name" value="HPT domain"/>
    <property type="match status" value="1"/>
</dbReference>
<dbReference type="InterPro" id="IPR036890">
    <property type="entry name" value="HATPase_C_sf"/>
</dbReference>
<dbReference type="FunFam" id="1.10.287.130:FF:000002">
    <property type="entry name" value="Two-component osmosensing histidine kinase"/>
    <property type="match status" value="1"/>
</dbReference>
<evidence type="ECO:0000256" key="14">
    <source>
        <dbReference type="ARBA" id="ARBA00064003"/>
    </source>
</evidence>
<keyword evidence="13 18" id="KW-0472">Membrane</keyword>
<evidence type="ECO:0000256" key="3">
    <source>
        <dbReference type="ARBA" id="ARBA00012438"/>
    </source>
</evidence>